<dbReference type="PANTHER" id="PTHR34106:SF5">
    <property type="entry name" value="GLYCOSIDASE"/>
    <property type="match status" value="1"/>
</dbReference>
<organism evidence="5 6">
    <name type="scientific">Niabella ginsengisoli</name>
    <dbReference type="NCBI Taxonomy" id="522298"/>
    <lineage>
        <taxon>Bacteria</taxon>
        <taxon>Pseudomonadati</taxon>
        <taxon>Bacteroidota</taxon>
        <taxon>Chitinophagia</taxon>
        <taxon>Chitinophagales</taxon>
        <taxon>Chitinophagaceae</taxon>
        <taxon>Niabella</taxon>
    </lineage>
</organism>
<accession>A0ABS9SDL2</accession>
<dbReference type="Gene3D" id="2.115.10.20">
    <property type="entry name" value="Glycosyl hydrolase domain, family 43"/>
    <property type="match status" value="1"/>
</dbReference>
<dbReference type="SUPFAM" id="SSF75005">
    <property type="entry name" value="Arabinanase/levansucrase/invertase"/>
    <property type="match status" value="1"/>
</dbReference>
<dbReference type="EMBL" id="JAKWBL010000001">
    <property type="protein sequence ID" value="MCH5596428.1"/>
    <property type="molecule type" value="Genomic_DNA"/>
</dbReference>
<dbReference type="Pfam" id="PF04041">
    <property type="entry name" value="Glyco_hydro_130"/>
    <property type="match status" value="1"/>
</dbReference>
<dbReference type="GO" id="GO:0016787">
    <property type="term" value="F:hydrolase activity"/>
    <property type="evidence" value="ECO:0007669"/>
    <property type="project" value="UniProtKB-KW"/>
</dbReference>
<comment type="similarity">
    <text evidence="3">Belongs to the glycosyl hydrolase 130 family.</text>
</comment>
<dbReference type="InterPro" id="IPR023296">
    <property type="entry name" value="Glyco_hydro_beta-prop_sf"/>
</dbReference>
<evidence type="ECO:0000313" key="6">
    <source>
        <dbReference type="Proteomes" id="UP001202248"/>
    </source>
</evidence>
<evidence type="ECO:0000313" key="5">
    <source>
        <dbReference type="EMBL" id="MCH5596428.1"/>
    </source>
</evidence>
<sequence length="387" mass="43697">MHNNILRLLVLMFVLPAALFASAQDRLPDWALGPFIRPANANPILSPNTQSVFLDPMSKQNLAWEAGDVFNPAATIKDNKIYILYRAEDKSGEGIGKRTSRLGMAESFDGIKMKRNPKPVFYPDEDGQKENEWPGGCEDPRISVTNDGLYVMLYTQWNRKVARLAVATSKDLKKWTKHGPAFLKAHNGQFKDMFCKSGSIVNKIENGKQVITKVNGKYMMYWGERFMNIATSDDLINWTPTLNEKGKLDSVVKPRQGYFDSDLTECGPPAIVTDKGILVLYNGKNKANSGRDTNYTANTYAAGQVLFDLNNPSKVIGRLDKPFFVPTEPFEKSGQYPAGTVFIEGLFISKINGFFITDVLIVKWVWRFSNHRRMGNKNYCFKNLAYK</sequence>
<dbReference type="InterPro" id="IPR007184">
    <property type="entry name" value="Mannoside_phosphorylase"/>
</dbReference>
<feature type="chain" id="PRO_5045877335" evidence="4">
    <location>
        <begin position="24"/>
        <end position="387"/>
    </location>
</feature>
<feature type="signal peptide" evidence="4">
    <location>
        <begin position="1"/>
        <end position="23"/>
    </location>
</feature>
<dbReference type="PIRSF" id="PIRSF016202">
    <property type="entry name" value="PH1107"/>
    <property type="match status" value="1"/>
</dbReference>
<keyword evidence="6" id="KW-1185">Reference proteome</keyword>
<dbReference type="Proteomes" id="UP001202248">
    <property type="component" value="Unassembled WGS sequence"/>
</dbReference>
<reference evidence="5 6" key="1">
    <citation type="submission" date="2022-02" db="EMBL/GenBank/DDBJ databases">
        <authorList>
            <person name="Min J."/>
        </authorList>
    </citation>
    <scope>NUCLEOTIDE SEQUENCE [LARGE SCALE GENOMIC DNA]</scope>
    <source>
        <strain evidence="5 6">GR10-1</strain>
    </source>
</reference>
<keyword evidence="2" id="KW-0808">Transferase</keyword>
<comment type="caution">
    <text evidence="5">The sequence shown here is derived from an EMBL/GenBank/DDBJ whole genome shotgun (WGS) entry which is preliminary data.</text>
</comment>
<dbReference type="PANTHER" id="PTHR34106">
    <property type="entry name" value="GLYCOSIDASE"/>
    <property type="match status" value="1"/>
</dbReference>
<keyword evidence="4" id="KW-0732">Signal</keyword>
<protein>
    <submittedName>
        <fullName evidence="5">Glycoside hydrolase family 130 protein</fullName>
    </submittedName>
</protein>
<proteinExistence type="inferred from homology"/>
<dbReference type="CDD" id="cd18610">
    <property type="entry name" value="GH130_BT3780-like"/>
    <property type="match status" value="1"/>
</dbReference>
<evidence type="ECO:0000256" key="1">
    <source>
        <dbReference type="ARBA" id="ARBA00022676"/>
    </source>
</evidence>
<dbReference type="RefSeq" id="WP_240825163.1">
    <property type="nucleotide sequence ID" value="NZ_JAKWBL010000001.1"/>
</dbReference>
<evidence type="ECO:0000256" key="4">
    <source>
        <dbReference type="SAM" id="SignalP"/>
    </source>
</evidence>
<evidence type="ECO:0000256" key="2">
    <source>
        <dbReference type="ARBA" id="ARBA00022679"/>
    </source>
</evidence>
<gene>
    <name evidence="5" type="ORF">MKP09_00070</name>
</gene>
<keyword evidence="1" id="KW-0328">Glycosyltransferase</keyword>
<evidence type="ECO:0000256" key="3">
    <source>
        <dbReference type="ARBA" id="ARBA00024356"/>
    </source>
</evidence>
<name>A0ABS9SDL2_9BACT</name>
<keyword evidence="5" id="KW-0378">Hydrolase</keyword>